<dbReference type="eggNOG" id="COG4251">
    <property type="taxonomic scope" value="Bacteria"/>
</dbReference>
<dbReference type="Gene3D" id="3.30.565.10">
    <property type="entry name" value="Histidine kinase-like ATPase, C-terminal domain"/>
    <property type="match status" value="1"/>
</dbReference>
<dbReference type="SMART" id="SM00091">
    <property type="entry name" value="PAS"/>
    <property type="match status" value="1"/>
</dbReference>
<evidence type="ECO:0000256" key="2">
    <source>
        <dbReference type="ARBA" id="ARBA00012438"/>
    </source>
</evidence>
<dbReference type="SUPFAM" id="SSF55785">
    <property type="entry name" value="PYP-like sensor domain (PAS domain)"/>
    <property type="match status" value="1"/>
</dbReference>
<dbReference type="InterPro" id="IPR036097">
    <property type="entry name" value="HisK_dim/P_sf"/>
</dbReference>
<dbReference type="Gene3D" id="1.10.287.130">
    <property type="match status" value="1"/>
</dbReference>
<evidence type="ECO:0000256" key="5">
    <source>
        <dbReference type="ARBA" id="ARBA00022777"/>
    </source>
</evidence>
<evidence type="ECO:0000256" key="1">
    <source>
        <dbReference type="ARBA" id="ARBA00000085"/>
    </source>
</evidence>
<evidence type="ECO:0000313" key="10">
    <source>
        <dbReference type="Proteomes" id="UP000006263"/>
    </source>
</evidence>
<dbReference type="PRINTS" id="PR00344">
    <property type="entry name" value="BCTRLSENSOR"/>
</dbReference>
<dbReference type="PROSITE" id="PS50113">
    <property type="entry name" value="PAC"/>
    <property type="match status" value="1"/>
</dbReference>
<dbReference type="SUPFAM" id="SSF55874">
    <property type="entry name" value="ATPase domain of HSP90 chaperone/DNA topoisomerase II/histidine kinase"/>
    <property type="match status" value="1"/>
</dbReference>
<dbReference type="InterPro" id="IPR004358">
    <property type="entry name" value="Sig_transdc_His_kin-like_C"/>
</dbReference>
<dbReference type="PANTHER" id="PTHR43304">
    <property type="entry name" value="PHYTOCHROME-LIKE PROTEIN CPH1"/>
    <property type="match status" value="1"/>
</dbReference>
<evidence type="ECO:0000259" key="7">
    <source>
        <dbReference type="PROSITE" id="PS50112"/>
    </source>
</evidence>
<dbReference type="Pfam" id="PF08447">
    <property type="entry name" value="PAS_3"/>
    <property type="match status" value="1"/>
</dbReference>
<feature type="domain" description="Histidine kinase" evidence="6">
    <location>
        <begin position="160"/>
        <end position="377"/>
    </location>
</feature>
<feature type="domain" description="PAC" evidence="8">
    <location>
        <begin position="97"/>
        <end position="149"/>
    </location>
</feature>
<dbReference type="CDD" id="cd00082">
    <property type="entry name" value="HisKA"/>
    <property type="match status" value="1"/>
</dbReference>
<dbReference type="EMBL" id="BAEP01000004">
    <property type="protein sequence ID" value="GAC22583.1"/>
    <property type="molecule type" value="Genomic_DNA"/>
</dbReference>
<keyword evidence="3" id="KW-0597">Phosphoprotein</keyword>
<dbReference type="Gene3D" id="3.30.450.20">
    <property type="entry name" value="PAS domain"/>
    <property type="match status" value="1"/>
</dbReference>
<dbReference type="AlphaFoldDB" id="K6Z0R1"/>
<dbReference type="SUPFAM" id="SSF47384">
    <property type="entry name" value="Homodimeric domain of signal transducing histidine kinase"/>
    <property type="match status" value="1"/>
</dbReference>
<dbReference type="Pfam" id="PF02518">
    <property type="entry name" value="HATPase_c"/>
    <property type="match status" value="1"/>
</dbReference>
<reference evidence="9 10" key="1">
    <citation type="journal article" date="2017" name="Antonie Van Leeuwenhoek">
        <title>Rhizobium rhizosphaerae sp. nov., a novel species isolated from rice rhizosphere.</title>
        <authorList>
            <person name="Zhao J.J."/>
            <person name="Zhang J."/>
            <person name="Zhang R.J."/>
            <person name="Zhang C.W."/>
            <person name="Yin H.Q."/>
            <person name="Zhang X.X."/>
        </authorList>
    </citation>
    <scope>NUCLEOTIDE SEQUENCE [LARGE SCALE GENOMIC DNA]</scope>
    <source>
        <strain evidence="9 10">KMM 241</strain>
    </source>
</reference>
<keyword evidence="5 9" id="KW-0418">Kinase</keyword>
<feature type="domain" description="PAS" evidence="7">
    <location>
        <begin position="23"/>
        <end position="93"/>
    </location>
</feature>
<dbReference type="PANTHER" id="PTHR43304:SF1">
    <property type="entry name" value="PAC DOMAIN-CONTAINING PROTEIN"/>
    <property type="match status" value="1"/>
</dbReference>
<dbReference type="EC" id="2.7.13.3" evidence="2"/>
<dbReference type="InterPro" id="IPR001610">
    <property type="entry name" value="PAC"/>
</dbReference>
<gene>
    <name evidence="9" type="ORF">GMES_0274</name>
</gene>
<dbReference type="SMART" id="SM00387">
    <property type="entry name" value="HATPase_c"/>
    <property type="match status" value="1"/>
</dbReference>
<dbReference type="InterPro" id="IPR013655">
    <property type="entry name" value="PAS_fold_3"/>
</dbReference>
<sequence>MVKKIIDMFKGRRLRAPLINLEHKDMFRLAMEHSAIGMALISPDGTWLKVNKAICDIVGYSEKELLKIDFQSITHPDDLRADLTFLEQILAGDIQTYNMEKRYFHKSGRLIWANLTVSLVRNRAQQPLYFISQIQDITLQKKASVDLLQDKQEMEEFAYRLTHDLRSPLSSMGCLMKMISQQISNGDIPSALKTVQTSYDGLTKLSDLVSSVLDVSKVKLQEENTQPIDVSVIVCETLAALSNMENFERLDIETRFEYIGTINTQPYKFTQIIDNFISNAIKYQDTSKTNSFLRVLTYKLNQEFILEVHDNGLGIDEVYRKKLFQMFERFHPAASVGTGLGLYMVKKSADLLGAKLVYAVPENGKGSIFRVTLPLDNIPPLTLPDSEIKTSQQFVQ</sequence>
<dbReference type="SMART" id="SM00388">
    <property type="entry name" value="HisKA"/>
    <property type="match status" value="1"/>
</dbReference>
<comment type="caution">
    <text evidence="9">The sequence shown here is derived from an EMBL/GenBank/DDBJ whole genome shotgun (WGS) entry which is preliminary data.</text>
</comment>
<dbReference type="InterPro" id="IPR003661">
    <property type="entry name" value="HisK_dim/P_dom"/>
</dbReference>
<dbReference type="PROSITE" id="PS50109">
    <property type="entry name" value="HIS_KIN"/>
    <property type="match status" value="1"/>
</dbReference>
<dbReference type="InterPro" id="IPR000014">
    <property type="entry name" value="PAS"/>
</dbReference>
<organism evidence="9 10">
    <name type="scientific">Paraglaciecola mesophila KMM 241</name>
    <dbReference type="NCBI Taxonomy" id="1128912"/>
    <lineage>
        <taxon>Bacteria</taxon>
        <taxon>Pseudomonadati</taxon>
        <taxon>Pseudomonadota</taxon>
        <taxon>Gammaproteobacteria</taxon>
        <taxon>Alteromonadales</taxon>
        <taxon>Alteromonadaceae</taxon>
        <taxon>Paraglaciecola</taxon>
    </lineage>
</organism>
<protein>
    <recommendedName>
        <fullName evidence="2">histidine kinase</fullName>
        <ecNumber evidence="2">2.7.13.3</ecNumber>
    </recommendedName>
</protein>
<dbReference type="GO" id="GO:0000155">
    <property type="term" value="F:phosphorelay sensor kinase activity"/>
    <property type="evidence" value="ECO:0007669"/>
    <property type="project" value="InterPro"/>
</dbReference>
<evidence type="ECO:0000256" key="4">
    <source>
        <dbReference type="ARBA" id="ARBA00022679"/>
    </source>
</evidence>
<evidence type="ECO:0000313" key="9">
    <source>
        <dbReference type="EMBL" id="GAC22583.1"/>
    </source>
</evidence>
<keyword evidence="4" id="KW-0808">Transferase</keyword>
<proteinExistence type="predicted"/>
<dbReference type="InterPro" id="IPR052162">
    <property type="entry name" value="Sensor_kinase/Photoreceptor"/>
</dbReference>
<dbReference type="InterPro" id="IPR000700">
    <property type="entry name" value="PAS-assoc_C"/>
</dbReference>
<dbReference type="OrthoDB" id="9804645at2"/>
<dbReference type="InterPro" id="IPR035965">
    <property type="entry name" value="PAS-like_dom_sf"/>
</dbReference>
<dbReference type="InterPro" id="IPR005467">
    <property type="entry name" value="His_kinase_dom"/>
</dbReference>
<dbReference type="Proteomes" id="UP000006263">
    <property type="component" value="Unassembled WGS sequence"/>
</dbReference>
<evidence type="ECO:0000259" key="6">
    <source>
        <dbReference type="PROSITE" id="PS50109"/>
    </source>
</evidence>
<evidence type="ECO:0000256" key="3">
    <source>
        <dbReference type="ARBA" id="ARBA00022553"/>
    </source>
</evidence>
<dbReference type="CDD" id="cd00130">
    <property type="entry name" value="PAS"/>
    <property type="match status" value="1"/>
</dbReference>
<dbReference type="SMART" id="SM00086">
    <property type="entry name" value="PAC"/>
    <property type="match status" value="1"/>
</dbReference>
<dbReference type="InterPro" id="IPR036890">
    <property type="entry name" value="HATPase_C_sf"/>
</dbReference>
<dbReference type="NCBIfam" id="TIGR00229">
    <property type="entry name" value="sensory_box"/>
    <property type="match status" value="1"/>
</dbReference>
<evidence type="ECO:0000259" key="8">
    <source>
        <dbReference type="PROSITE" id="PS50113"/>
    </source>
</evidence>
<name>K6Z0R1_9ALTE</name>
<comment type="catalytic activity">
    <reaction evidence="1">
        <text>ATP + protein L-histidine = ADP + protein N-phospho-L-histidine.</text>
        <dbReference type="EC" id="2.7.13.3"/>
    </reaction>
</comment>
<dbReference type="InterPro" id="IPR003594">
    <property type="entry name" value="HATPase_dom"/>
</dbReference>
<accession>K6Z0R1</accession>
<dbReference type="PROSITE" id="PS50112">
    <property type="entry name" value="PAS"/>
    <property type="match status" value="1"/>
</dbReference>